<keyword evidence="3" id="KW-0677">Repeat</keyword>
<dbReference type="Proteomes" id="UP001652621">
    <property type="component" value="Unplaced"/>
</dbReference>
<keyword evidence="6" id="KW-0539">Nucleus</keyword>
<dbReference type="Gene3D" id="3.30.160.60">
    <property type="entry name" value="Classic Zinc Finger"/>
    <property type="match status" value="6"/>
</dbReference>
<keyword evidence="2" id="KW-0479">Metal-binding</keyword>
<evidence type="ECO:0000256" key="4">
    <source>
        <dbReference type="ARBA" id="ARBA00022771"/>
    </source>
</evidence>
<keyword evidence="4 7" id="KW-0863">Zinc-finger</keyword>
<evidence type="ECO:0000256" key="7">
    <source>
        <dbReference type="PROSITE-ProRule" id="PRU00042"/>
    </source>
</evidence>
<feature type="domain" description="C2H2-type" evidence="9">
    <location>
        <begin position="796"/>
        <end position="823"/>
    </location>
</feature>
<gene>
    <name evidence="11" type="primary">LOC131801969</name>
</gene>
<comment type="subcellular location">
    <subcellularLocation>
        <location evidence="1">Nucleus</location>
    </subcellularLocation>
</comment>
<proteinExistence type="predicted"/>
<dbReference type="Pfam" id="PF00096">
    <property type="entry name" value="zf-C2H2"/>
    <property type="match status" value="6"/>
</dbReference>
<evidence type="ECO:0000256" key="3">
    <source>
        <dbReference type="ARBA" id="ARBA00022737"/>
    </source>
</evidence>
<dbReference type="SUPFAM" id="SSF57667">
    <property type="entry name" value="beta-beta-alpha zinc fingers"/>
    <property type="match status" value="3"/>
</dbReference>
<evidence type="ECO:0000313" key="10">
    <source>
        <dbReference type="Proteomes" id="UP001652621"/>
    </source>
</evidence>
<evidence type="ECO:0000256" key="2">
    <source>
        <dbReference type="ARBA" id="ARBA00022723"/>
    </source>
</evidence>
<evidence type="ECO:0000313" key="11">
    <source>
        <dbReference type="RefSeq" id="XP_058977124.1"/>
    </source>
</evidence>
<evidence type="ECO:0000256" key="6">
    <source>
        <dbReference type="ARBA" id="ARBA00023242"/>
    </source>
</evidence>
<feature type="domain" description="C2H2-type" evidence="9">
    <location>
        <begin position="711"/>
        <end position="739"/>
    </location>
</feature>
<dbReference type="InterPro" id="IPR050331">
    <property type="entry name" value="Zinc_finger"/>
</dbReference>
<feature type="region of interest" description="Disordered" evidence="8">
    <location>
        <begin position="822"/>
        <end position="850"/>
    </location>
</feature>
<dbReference type="SMART" id="SM00355">
    <property type="entry name" value="ZnF_C2H2"/>
    <property type="match status" value="7"/>
</dbReference>
<keyword evidence="10" id="KW-1185">Reference proteome</keyword>
<feature type="compositionally biased region" description="Low complexity" evidence="8">
    <location>
        <begin position="357"/>
        <end position="385"/>
    </location>
</feature>
<name>A0ABM3UUC1_MUSDO</name>
<dbReference type="RefSeq" id="XP_058977124.1">
    <property type="nucleotide sequence ID" value="XM_059121141.1"/>
</dbReference>
<organism evidence="10 11">
    <name type="scientific">Musca domestica</name>
    <name type="common">House fly</name>
    <dbReference type="NCBI Taxonomy" id="7370"/>
    <lineage>
        <taxon>Eukaryota</taxon>
        <taxon>Metazoa</taxon>
        <taxon>Ecdysozoa</taxon>
        <taxon>Arthropoda</taxon>
        <taxon>Hexapoda</taxon>
        <taxon>Insecta</taxon>
        <taxon>Pterygota</taxon>
        <taxon>Neoptera</taxon>
        <taxon>Endopterygota</taxon>
        <taxon>Diptera</taxon>
        <taxon>Brachycera</taxon>
        <taxon>Muscomorpha</taxon>
        <taxon>Muscoidea</taxon>
        <taxon>Muscidae</taxon>
        <taxon>Musca</taxon>
    </lineage>
</organism>
<protein>
    <submittedName>
        <fullName evidence="11">Uncharacterized protein LOC131801969</fullName>
    </submittedName>
</protein>
<feature type="compositionally biased region" description="Pro residues" evidence="8">
    <location>
        <begin position="519"/>
        <end position="539"/>
    </location>
</feature>
<dbReference type="InterPro" id="IPR013087">
    <property type="entry name" value="Znf_C2H2_type"/>
</dbReference>
<evidence type="ECO:0000256" key="5">
    <source>
        <dbReference type="ARBA" id="ARBA00022833"/>
    </source>
</evidence>
<keyword evidence="5" id="KW-0862">Zinc</keyword>
<feature type="region of interest" description="Disordered" evidence="8">
    <location>
        <begin position="344"/>
        <end position="397"/>
    </location>
</feature>
<evidence type="ECO:0000256" key="1">
    <source>
        <dbReference type="ARBA" id="ARBA00004123"/>
    </source>
</evidence>
<feature type="domain" description="C2H2-type" evidence="9">
    <location>
        <begin position="655"/>
        <end position="682"/>
    </location>
</feature>
<feature type="region of interest" description="Disordered" evidence="8">
    <location>
        <begin position="590"/>
        <end position="648"/>
    </location>
</feature>
<sequence>MELNDYNGFEDHCKANEMELLKRKYIHKEPHNNMDPIDHMMQRKDPEFMDHAGLLPPDHFIMDLMNFPKAVVSNGPHNGADALPPDLHFHNAQLFPVAAEDHHHHHSNEQRKSPTFLPLDSDFLMPVTKSYTTADGVGNVEVGGDKVVQELLLNGTGVSMDDGSIVDDDCDISRFDSRKVLPHKKRISRKLKINHSDVDDLQLNVPLEEHKLPQMVVSGAVQQFRCELCCHVTCSQLDFFSHLKQHYEPSTPDNILVAMKTSLDALGPEKSEAASNLCTIDKKTDGLDQVFQDVHFPFENFTQTDTVVDTDRRVVVDMNMQTHVERVVDMKVVYNTTYDNHPTQTLQQQQHQHHHQQQQQQQQHHHQSQVQVIQQQPQTHQQPSQNLVNSEEFSDPEDMLEGIRDKVLIEDTCDAMDLMAPNSNGVRPHWFNNNCFNGIDTKGKPFCDVLFSGQFAPMLNSEPTTVVPQDNHHMGVVVGKLMPKDLLEPTQQVLHNPTDLRLQFPETNDGMNRSHETPAPQPSIPVVPPPQQLAIPPPQQQQQPHIPHHTLGNNIDLIQSQHIKIENNNADIPPAYQRENIQLVTHNVIDDQDYDNGNSDDFRSLSPNSNNENEHQAKGEGEEETDDGSEFVAEGNGEDEDGESAEDGTTKRKRYVCNKCQRVFNSCNALKYHHRTHSGLRPHQCDICGKSFFAVGALKAHTRTHTGDKPFECEHCNRKFRQWGDLKYHTISIHSNLKNHQCEFCGKSFSRKYSLVVHLRIHTSERNYKCEFCTKSFRASTYLQNHRKIHTGEKPYECDICSKKFRVYGDLRRHLRVHERNQKQKENAVAKELNTPAAPNKTIITSPPTT</sequence>
<dbReference type="PROSITE" id="PS00028">
    <property type="entry name" value="ZINC_FINGER_C2H2_1"/>
    <property type="match status" value="6"/>
</dbReference>
<dbReference type="PROSITE" id="PS50157">
    <property type="entry name" value="ZINC_FINGER_C2H2_2"/>
    <property type="match status" value="6"/>
</dbReference>
<accession>A0ABM3UUC1</accession>
<evidence type="ECO:0000256" key="8">
    <source>
        <dbReference type="SAM" id="MobiDB-lite"/>
    </source>
</evidence>
<evidence type="ECO:0000259" key="9">
    <source>
        <dbReference type="PROSITE" id="PS50157"/>
    </source>
</evidence>
<feature type="compositionally biased region" description="Acidic residues" evidence="8">
    <location>
        <begin position="636"/>
        <end position="646"/>
    </location>
</feature>
<reference evidence="11" key="1">
    <citation type="submission" date="2025-08" db="UniProtKB">
        <authorList>
            <consortium name="RefSeq"/>
        </authorList>
    </citation>
    <scope>IDENTIFICATION</scope>
    <source>
        <strain evidence="11">Aabys</strain>
        <tissue evidence="11">Whole body</tissue>
    </source>
</reference>
<dbReference type="GeneID" id="131801969"/>
<dbReference type="PANTHER" id="PTHR16515">
    <property type="entry name" value="PR DOMAIN ZINC FINGER PROTEIN"/>
    <property type="match status" value="1"/>
</dbReference>
<dbReference type="InterPro" id="IPR036236">
    <property type="entry name" value="Znf_C2H2_sf"/>
</dbReference>
<dbReference type="PANTHER" id="PTHR16515:SF66">
    <property type="entry name" value="C2H2-TYPE DOMAIN-CONTAINING PROTEIN"/>
    <property type="match status" value="1"/>
</dbReference>
<feature type="region of interest" description="Disordered" evidence="8">
    <location>
        <begin position="505"/>
        <end position="551"/>
    </location>
</feature>
<feature type="domain" description="C2H2-type" evidence="9">
    <location>
        <begin position="768"/>
        <end position="795"/>
    </location>
</feature>
<feature type="domain" description="C2H2-type" evidence="9">
    <location>
        <begin position="683"/>
        <end position="710"/>
    </location>
</feature>
<feature type="domain" description="C2H2-type" evidence="9">
    <location>
        <begin position="740"/>
        <end position="767"/>
    </location>
</feature>